<keyword evidence="3" id="KW-1185">Reference proteome</keyword>
<reference evidence="2" key="1">
    <citation type="submission" date="2020-12" db="EMBL/GenBank/DDBJ databases">
        <title>Taurinivorans muris gen. nov., sp. nov., fundamental and realized metabolic niche of a ubiquitous sulfidogenic bacterium in the murine intestine.</title>
        <authorList>
            <person name="Ye H."/>
            <person name="Hanson B.T."/>
            <person name="Loy A."/>
        </authorList>
    </citation>
    <scope>NUCLEOTIDE SEQUENCE</scope>
    <source>
        <strain evidence="2">LT0009</strain>
    </source>
</reference>
<proteinExistence type="predicted"/>
<dbReference type="Proteomes" id="UP001058120">
    <property type="component" value="Chromosome"/>
</dbReference>
<organism evidence="2 3">
    <name type="scientific">Taurinivorans muris</name>
    <dbReference type="NCBI Taxonomy" id="2787751"/>
    <lineage>
        <taxon>Bacteria</taxon>
        <taxon>Pseudomonadati</taxon>
        <taxon>Thermodesulfobacteriota</taxon>
        <taxon>Desulfovibrionia</taxon>
        <taxon>Desulfovibrionales</taxon>
        <taxon>Desulfovibrionaceae</taxon>
        <taxon>Taurinivorans</taxon>
    </lineage>
</organism>
<evidence type="ECO:0000256" key="1">
    <source>
        <dbReference type="SAM" id="Phobius"/>
    </source>
</evidence>
<keyword evidence="1" id="KW-1133">Transmembrane helix</keyword>
<name>A0ABY5Y0E5_9BACT</name>
<dbReference type="InterPro" id="IPR012902">
    <property type="entry name" value="N_methyl_site"/>
</dbReference>
<sequence length="116" mass="13177">MNENSAFTLLEVLISLSILSIVAVISVQQIGRQQESIAFNLWQDAVIYKEREILTNIIQSKNYEQSGTLAPENPKISWKSEIKTIDGQYQLKILSVNFKNENSKNGQSVTMEYILP</sequence>
<dbReference type="EMBL" id="CP065938">
    <property type="protein sequence ID" value="UWX05628.1"/>
    <property type="molecule type" value="Genomic_DNA"/>
</dbReference>
<gene>
    <name evidence="2" type="ORF">JBF11_09315</name>
</gene>
<dbReference type="NCBIfam" id="TIGR02532">
    <property type="entry name" value="IV_pilin_GFxxxE"/>
    <property type="match status" value="1"/>
</dbReference>
<protein>
    <submittedName>
        <fullName evidence="2">Type II secretion system protein</fullName>
    </submittedName>
</protein>
<dbReference type="Pfam" id="PF07963">
    <property type="entry name" value="N_methyl"/>
    <property type="match status" value="1"/>
</dbReference>
<dbReference type="RefSeq" id="WP_334315213.1">
    <property type="nucleotide sequence ID" value="NZ_CP065938.1"/>
</dbReference>
<keyword evidence="1" id="KW-0812">Transmembrane</keyword>
<accession>A0ABY5Y0E5</accession>
<evidence type="ECO:0000313" key="3">
    <source>
        <dbReference type="Proteomes" id="UP001058120"/>
    </source>
</evidence>
<keyword evidence="1" id="KW-0472">Membrane</keyword>
<feature type="transmembrane region" description="Helical" evidence="1">
    <location>
        <begin position="6"/>
        <end position="27"/>
    </location>
</feature>
<evidence type="ECO:0000313" key="2">
    <source>
        <dbReference type="EMBL" id="UWX05628.1"/>
    </source>
</evidence>